<feature type="region of interest" description="Disordered" evidence="1">
    <location>
        <begin position="62"/>
        <end position="81"/>
    </location>
</feature>
<organism evidence="2 3">
    <name type="scientific">Didymella rabiei</name>
    <name type="common">Chickpea ascochyta blight fungus</name>
    <name type="synonym">Mycosphaerella rabiei</name>
    <dbReference type="NCBI Taxonomy" id="5454"/>
    <lineage>
        <taxon>Eukaryota</taxon>
        <taxon>Fungi</taxon>
        <taxon>Dikarya</taxon>
        <taxon>Ascomycota</taxon>
        <taxon>Pezizomycotina</taxon>
        <taxon>Dothideomycetes</taxon>
        <taxon>Pleosporomycetidae</taxon>
        <taxon>Pleosporales</taxon>
        <taxon>Pleosporineae</taxon>
        <taxon>Didymellaceae</taxon>
        <taxon>Ascochyta</taxon>
    </lineage>
</organism>
<feature type="compositionally biased region" description="Low complexity" evidence="1">
    <location>
        <begin position="148"/>
        <end position="162"/>
    </location>
</feature>
<accession>A0A162YCW6</accession>
<protein>
    <submittedName>
        <fullName evidence="2">Uncharacterized protein</fullName>
    </submittedName>
</protein>
<dbReference type="AlphaFoldDB" id="A0A162YCW6"/>
<feature type="compositionally biased region" description="Acidic residues" evidence="1">
    <location>
        <begin position="135"/>
        <end position="147"/>
    </location>
</feature>
<feature type="region of interest" description="Disordered" evidence="1">
    <location>
        <begin position="120"/>
        <end position="172"/>
    </location>
</feature>
<comment type="caution">
    <text evidence="2">The sequence shown here is derived from an EMBL/GenBank/DDBJ whole genome shotgun (WGS) entry which is preliminary data.</text>
</comment>
<reference evidence="2 3" key="1">
    <citation type="journal article" date="2016" name="Sci. Rep.">
        <title>Draft genome sequencing and secretome analysis of fungal phytopathogen Ascochyta rabiei provides insight into the necrotrophic effector repertoire.</title>
        <authorList>
            <person name="Verma S."/>
            <person name="Gazara R.K."/>
            <person name="Nizam S."/>
            <person name="Parween S."/>
            <person name="Chattopadhyay D."/>
            <person name="Verma P.K."/>
        </authorList>
    </citation>
    <scope>NUCLEOTIDE SEQUENCE [LARGE SCALE GENOMIC DNA]</scope>
    <source>
        <strain evidence="2 3">ArDII</strain>
    </source>
</reference>
<dbReference type="EMBL" id="JYNV01000289">
    <property type="protein sequence ID" value="KZM19962.1"/>
    <property type="molecule type" value="Genomic_DNA"/>
</dbReference>
<evidence type="ECO:0000256" key="1">
    <source>
        <dbReference type="SAM" id="MobiDB-lite"/>
    </source>
</evidence>
<name>A0A162YCW6_DIDRA</name>
<sequence>MCTKSTQALKRSVAHHSRTRLILNGLRTYRPSNNPSQSWSQPYINLSKLQTHLHMAPKFLDISKSNSTPPTNPRPSRHNKPVKNYVDLIDKLRDPTAAGPISKWMITGRVEGHPVGVLYPNQYQPKLRPSKNELSPEEYESFFEEDMSGSLSGSMSSYASAGQDQTHEEKSKKLRECEESLEVPHQGLVEEDSCKSQKPIVHQKSVIKRYPYPPQIYTRNRSNEEYMALFATLMNTEGLKDDSKGSQQQLAC</sequence>
<keyword evidence="3" id="KW-1185">Reference proteome</keyword>
<proteinExistence type="predicted"/>
<gene>
    <name evidence="2" type="ORF">ST47_g8892</name>
</gene>
<evidence type="ECO:0000313" key="2">
    <source>
        <dbReference type="EMBL" id="KZM19962.1"/>
    </source>
</evidence>
<dbReference type="Proteomes" id="UP000076837">
    <property type="component" value="Unassembled WGS sequence"/>
</dbReference>
<evidence type="ECO:0000313" key="3">
    <source>
        <dbReference type="Proteomes" id="UP000076837"/>
    </source>
</evidence>